<dbReference type="Pfam" id="PF01535">
    <property type="entry name" value="PPR"/>
    <property type="match status" value="7"/>
</dbReference>
<dbReference type="PANTHER" id="PTHR47936:SF1">
    <property type="entry name" value="PENTATRICOPEPTIDE REPEAT-CONTAINING PROTEIN GUN1, CHLOROPLASTIC"/>
    <property type="match status" value="1"/>
</dbReference>
<dbReference type="OMA" id="IEACDHF"/>
<sequence>MQRTSFTGREGFCRLFAGLKARQWKQNHNRRFTFNAAMTTFTDDPIDGVPSRTLRYLHKPNSVTDEFTTGVERIYRILRKHHSRPQKLSLALHESGIILRRGIVERVIRRCGDAGVLGFRFFSWASQQPEFHPSPDLYKAMVRMLGKMRQFGAAWAVIDEMGRTHPEFVSVEMFVALMRRFASSRMVGKAVEVLDEMPKYGFTPDGHVFGCLLDALAKNGSVKEAAKLFEDLKVRFPPTIKHYTSLLHGWCKEGKLMEAKFVLIQMHQSGFDPDIVVYNTLLSGYAAAGKMEDGYDLLREMRRKSCNPNAISYTTLIQAFCLSNRMDEAMRLFVEMRRNSCDADVVTYTTLISGFCKWGKIDTAYQLLGSMVQQVCEPNQNTYFHILAAHEKKDQLEECLDLLSNMKRSGCVPDLNIYNVIIRLSCKLGELDQVATMWEELVDGGCYSPGLDTFVILVHGYLEQGKVVEACGYFKEMVSRGLWPSPQYGTLKELLNELVRGGKVELAEEAWRCVVDKGCELNVFAWTIWIHALLSGKYLKEACRYCLEMVHAGFMPQPDTFAKLMKGLKKNFNRHVAAKITEKVKKLADDRKVSFKLYKRRGVTMLNENVMEKREGNREEKMKKMKMKLGKRGGAHSYRGSLSVHQS</sequence>
<evidence type="ECO:0000313" key="6">
    <source>
        <dbReference type="Proteomes" id="UP000036987"/>
    </source>
</evidence>
<feature type="region of interest" description="Disordered" evidence="4">
    <location>
        <begin position="627"/>
        <end position="647"/>
    </location>
</feature>
<dbReference type="Proteomes" id="UP000036987">
    <property type="component" value="Unassembled WGS sequence"/>
</dbReference>
<evidence type="ECO:0000256" key="3">
    <source>
        <dbReference type="PROSITE-ProRule" id="PRU00708"/>
    </source>
</evidence>
<evidence type="ECO:0000256" key="4">
    <source>
        <dbReference type="SAM" id="MobiDB-lite"/>
    </source>
</evidence>
<comment type="caution">
    <text evidence="5">The sequence shown here is derived from an EMBL/GenBank/DDBJ whole genome shotgun (WGS) entry which is preliminary data.</text>
</comment>
<feature type="repeat" description="PPR" evidence="3">
    <location>
        <begin position="450"/>
        <end position="484"/>
    </location>
</feature>
<dbReference type="AlphaFoldDB" id="A0A0K9P9C5"/>
<dbReference type="STRING" id="29655.A0A0K9P9C5"/>
<dbReference type="InterPro" id="IPR002885">
    <property type="entry name" value="PPR_rpt"/>
</dbReference>
<comment type="similarity">
    <text evidence="1">Belongs to the PPR family. P subfamily.</text>
</comment>
<dbReference type="PANTHER" id="PTHR47936">
    <property type="entry name" value="PPR_LONG DOMAIN-CONTAINING PROTEIN"/>
    <property type="match status" value="1"/>
</dbReference>
<dbReference type="Pfam" id="PF13041">
    <property type="entry name" value="PPR_2"/>
    <property type="match status" value="1"/>
</dbReference>
<evidence type="ECO:0000256" key="1">
    <source>
        <dbReference type="ARBA" id="ARBA00007626"/>
    </source>
</evidence>
<organism evidence="5 6">
    <name type="scientific">Zostera marina</name>
    <name type="common">Eelgrass</name>
    <dbReference type="NCBI Taxonomy" id="29655"/>
    <lineage>
        <taxon>Eukaryota</taxon>
        <taxon>Viridiplantae</taxon>
        <taxon>Streptophyta</taxon>
        <taxon>Embryophyta</taxon>
        <taxon>Tracheophyta</taxon>
        <taxon>Spermatophyta</taxon>
        <taxon>Magnoliopsida</taxon>
        <taxon>Liliopsida</taxon>
        <taxon>Zosteraceae</taxon>
        <taxon>Zostera</taxon>
    </lineage>
</organism>
<keyword evidence="6" id="KW-1185">Reference proteome</keyword>
<dbReference type="SUPFAM" id="SSF48452">
    <property type="entry name" value="TPR-like"/>
    <property type="match status" value="1"/>
</dbReference>
<feature type="repeat" description="PPR" evidence="3">
    <location>
        <begin position="274"/>
        <end position="308"/>
    </location>
</feature>
<feature type="repeat" description="PPR" evidence="3">
    <location>
        <begin position="239"/>
        <end position="273"/>
    </location>
</feature>
<dbReference type="EMBL" id="LFYR01001029">
    <property type="protein sequence ID" value="KMZ65581.1"/>
    <property type="molecule type" value="Genomic_DNA"/>
</dbReference>
<dbReference type="Gene3D" id="1.25.40.10">
    <property type="entry name" value="Tetratricopeptide repeat domain"/>
    <property type="match status" value="5"/>
</dbReference>
<dbReference type="NCBIfam" id="TIGR00756">
    <property type="entry name" value="PPR"/>
    <property type="match status" value="8"/>
</dbReference>
<proteinExistence type="inferred from homology"/>
<accession>A0A0K9P9C5</accession>
<protein>
    <submittedName>
        <fullName evidence="5">Pentatricopeptide repeat-containing protein</fullName>
    </submittedName>
</protein>
<dbReference type="Pfam" id="PF12854">
    <property type="entry name" value="PPR_1"/>
    <property type="match status" value="1"/>
</dbReference>
<reference evidence="6" key="1">
    <citation type="journal article" date="2016" name="Nature">
        <title>The genome of the seagrass Zostera marina reveals angiosperm adaptation to the sea.</title>
        <authorList>
            <person name="Olsen J.L."/>
            <person name="Rouze P."/>
            <person name="Verhelst B."/>
            <person name="Lin Y.-C."/>
            <person name="Bayer T."/>
            <person name="Collen J."/>
            <person name="Dattolo E."/>
            <person name="De Paoli E."/>
            <person name="Dittami S."/>
            <person name="Maumus F."/>
            <person name="Michel G."/>
            <person name="Kersting A."/>
            <person name="Lauritano C."/>
            <person name="Lohaus R."/>
            <person name="Toepel M."/>
            <person name="Tonon T."/>
            <person name="Vanneste K."/>
            <person name="Amirebrahimi M."/>
            <person name="Brakel J."/>
            <person name="Bostroem C."/>
            <person name="Chovatia M."/>
            <person name="Grimwood J."/>
            <person name="Jenkins J.W."/>
            <person name="Jueterbock A."/>
            <person name="Mraz A."/>
            <person name="Stam W.T."/>
            <person name="Tice H."/>
            <person name="Bornberg-Bauer E."/>
            <person name="Green P.J."/>
            <person name="Pearson G.A."/>
            <person name="Procaccini G."/>
            <person name="Duarte C.M."/>
            <person name="Schmutz J."/>
            <person name="Reusch T.B.H."/>
            <person name="Van de Peer Y."/>
        </authorList>
    </citation>
    <scope>NUCLEOTIDE SEQUENCE [LARGE SCALE GENOMIC DNA]</scope>
    <source>
        <strain evidence="6">cv. Finnish</strain>
    </source>
</reference>
<dbReference type="GO" id="GO:0003729">
    <property type="term" value="F:mRNA binding"/>
    <property type="evidence" value="ECO:0000318"/>
    <property type="project" value="GO_Central"/>
</dbReference>
<feature type="repeat" description="PPR" evidence="3">
    <location>
        <begin position="414"/>
        <end position="448"/>
    </location>
</feature>
<feature type="repeat" description="PPR" evidence="3">
    <location>
        <begin position="344"/>
        <end position="378"/>
    </location>
</feature>
<feature type="repeat" description="PPR" evidence="3">
    <location>
        <begin position="309"/>
        <end position="343"/>
    </location>
</feature>
<dbReference type="InterPro" id="IPR011990">
    <property type="entry name" value="TPR-like_helical_dom_sf"/>
</dbReference>
<evidence type="ECO:0000256" key="2">
    <source>
        <dbReference type="ARBA" id="ARBA00022737"/>
    </source>
</evidence>
<feature type="repeat" description="PPR" evidence="3">
    <location>
        <begin position="379"/>
        <end position="413"/>
    </location>
</feature>
<feature type="repeat" description="PPR" evidence="3">
    <location>
        <begin position="170"/>
        <end position="204"/>
    </location>
</feature>
<evidence type="ECO:0000313" key="5">
    <source>
        <dbReference type="EMBL" id="KMZ65581.1"/>
    </source>
</evidence>
<dbReference type="PROSITE" id="PS51375">
    <property type="entry name" value="PPR"/>
    <property type="match status" value="8"/>
</dbReference>
<gene>
    <name evidence="5" type="ORF">ZOSMA_318G00090</name>
</gene>
<keyword evidence="2" id="KW-0677">Repeat</keyword>
<dbReference type="OrthoDB" id="185373at2759"/>
<name>A0A0K9P9C5_ZOSMR</name>